<reference evidence="3 4" key="1">
    <citation type="journal article" date="2008" name="Nature">
        <title>The genome of Laccaria bicolor provides insights into mycorrhizal symbiosis.</title>
        <authorList>
            <person name="Martin F."/>
            <person name="Aerts A."/>
            <person name="Ahren D."/>
            <person name="Brun A."/>
            <person name="Danchin E.G.J."/>
            <person name="Duchaussoy F."/>
            <person name="Gibon J."/>
            <person name="Kohler A."/>
            <person name="Lindquist E."/>
            <person name="Pereda V."/>
            <person name="Salamov A."/>
            <person name="Shapiro H.J."/>
            <person name="Wuyts J."/>
            <person name="Blaudez D."/>
            <person name="Buee M."/>
            <person name="Brokstein P."/>
            <person name="Canbaeck B."/>
            <person name="Cohen D."/>
            <person name="Courty P.E."/>
            <person name="Coutinho P.M."/>
            <person name="Delaruelle C."/>
            <person name="Detter J.C."/>
            <person name="Deveau A."/>
            <person name="DiFazio S."/>
            <person name="Duplessis S."/>
            <person name="Fraissinet-Tachet L."/>
            <person name="Lucic E."/>
            <person name="Frey-Klett P."/>
            <person name="Fourrey C."/>
            <person name="Feussner I."/>
            <person name="Gay G."/>
            <person name="Grimwood J."/>
            <person name="Hoegger P.J."/>
            <person name="Jain P."/>
            <person name="Kilaru S."/>
            <person name="Labbe J."/>
            <person name="Lin Y.C."/>
            <person name="Legue V."/>
            <person name="Le Tacon F."/>
            <person name="Marmeisse R."/>
            <person name="Melayah D."/>
            <person name="Montanini B."/>
            <person name="Muratet M."/>
            <person name="Nehls U."/>
            <person name="Niculita-Hirzel H."/>
            <person name="Oudot-Le Secq M.P."/>
            <person name="Peter M."/>
            <person name="Quesneville H."/>
            <person name="Rajashekar B."/>
            <person name="Reich M."/>
            <person name="Rouhier N."/>
            <person name="Schmutz J."/>
            <person name="Yin T."/>
            <person name="Chalot M."/>
            <person name="Henrissat B."/>
            <person name="Kuees U."/>
            <person name="Lucas S."/>
            <person name="Van de Peer Y."/>
            <person name="Podila G.K."/>
            <person name="Polle A."/>
            <person name="Pukkila P.J."/>
            <person name="Richardson P.M."/>
            <person name="Rouze P."/>
            <person name="Sanders I.R."/>
            <person name="Stajich J.E."/>
            <person name="Tunlid A."/>
            <person name="Tuskan G."/>
            <person name="Grigoriev I.V."/>
        </authorList>
    </citation>
    <scope>NUCLEOTIDE SEQUENCE [LARGE SCALE GENOMIC DNA]</scope>
    <source>
        <strain evidence="4">S238N-H82 / ATCC MYA-4686</strain>
    </source>
</reference>
<keyword evidence="4" id="KW-1185">Reference proteome</keyword>
<dbReference type="SMART" id="SM00292">
    <property type="entry name" value="BRCT"/>
    <property type="match status" value="1"/>
</dbReference>
<dbReference type="GO" id="GO:0006302">
    <property type="term" value="P:double-strand break repair"/>
    <property type="evidence" value="ECO:0007669"/>
    <property type="project" value="TreeGrafter"/>
</dbReference>
<dbReference type="Pfam" id="PF12738">
    <property type="entry name" value="PTCB-BRCT"/>
    <property type="match status" value="1"/>
</dbReference>
<dbReference type="HOGENOM" id="CLU_737834_0_0_1"/>
<dbReference type="STRING" id="486041.B0DFW9"/>
<dbReference type="AlphaFoldDB" id="B0DFW9"/>
<dbReference type="GO" id="GO:1990683">
    <property type="term" value="P:DNA double-strand break attachment to nuclear envelope"/>
    <property type="evidence" value="ECO:0007669"/>
    <property type="project" value="TreeGrafter"/>
</dbReference>
<dbReference type="KEGG" id="lbc:LACBIDRAFT_300037"/>
<evidence type="ECO:0000259" key="2">
    <source>
        <dbReference type="PROSITE" id="PS50172"/>
    </source>
</evidence>
<dbReference type="RefSeq" id="XP_001882909.1">
    <property type="nucleotide sequence ID" value="XM_001882874.1"/>
</dbReference>
<dbReference type="GeneID" id="6078571"/>
<dbReference type="SUPFAM" id="SSF52113">
    <property type="entry name" value="BRCT domain"/>
    <property type="match status" value="1"/>
</dbReference>
<dbReference type="InParanoid" id="B0DFW9"/>
<sequence>MDRKEADALKECDILVTRWRSGRPYVRAFRNGKTIGTLAWVFHVQSTGILSRPLDQLLHYPVPKKPIENFSLHEITVTNYTGEAREYLKKLITAMGATFTPSMTGKNTVLIAAFPLLSLTGTKATKALSWSIPVVNHTWLEDCFVQWRNLTVGVEKYIVFPPGVDFSTLLGERGVGVGRGIEEEVKEMGDDDEEWGEAVQEVEGPRGTDASMRVVQGLVDGEREEHSGMDVDGRSPGEFWTKMKMKRRRCAGLWSSPTSTTLYLPGKKYLLLHRHQDLPPQLSNPLHGRVRRTSSLLLFLRKCRRRLRPRRRSWSWSFLPLSPVASSPDKSPLTSAPASPVTPAQVKSAEEEVLAKSNSGPTFKKKTSTRTHEEK</sequence>
<dbReference type="GO" id="GO:0005634">
    <property type="term" value="C:nucleus"/>
    <property type="evidence" value="ECO:0007669"/>
    <property type="project" value="TreeGrafter"/>
</dbReference>
<dbReference type="Proteomes" id="UP000001194">
    <property type="component" value="Unassembled WGS sequence"/>
</dbReference>
<name>B0DFW9_LACBS</name>
<protein>
    <submittedName>
        <fullName evidence="3">Predicted protein</fullName>
    </submittedName>
</protein>
<dbReference type="InterPro" id="IPR036420">
    <property type="entry name" value="BRCT_dom_sf"/>
</dbReference>
<evidence type="ECO:0000256" key="1">
    <source>
        <dbReference type="SAM" id="MobiDB-lite"/>
    </source>
</evidence>
<accession>B0DFW9</accession>
<evidence type="ECO:0000313" key="3">
    <source>
        <dbReference type="EMBL" id="EDR06537.1"/>
    </source>
</evidence>
<dbReference type="EMBL" id="DS547108">
    <property type="protein sequence ID" value="EDR06537.1"/>
    <property type="molecule type" value="Genomic_DNA"/>
</dbReference>
<dbReference type="InterPro" id="IPR001357">
    <property type="entry name" value="BRCT_dom"/>
</dbReference>
<dbReference type="InterPro" id="IPR053036">
    <property type="entry name" value="CellCycle_DNARepair_Reg"/>
</dbReference>
<feature type="compositionally biased region" description="Polar residues" evidence="1">
    <location>
        <begin position="324"/>
        <end position="337"/>
    </location>
</feature>
<dbReference type="PROSITE" id="PS50172">
    <property type="entry name" value="BRCT"/>
    <property type="match status" value="1"/>
</dbReference>
<feature type="domain" description="BRCT" evidence="2">
    <location>
        <begin position="62"/>
        <end position="144"/>
    </location>
</feature>
<gene>
    <name evidence="3" type="ORF">LACBIDRAFT_300037</name>
</gene>
<evidence type="ECO:0000313" key="4">
    <source>
        <dbReference type="Proteomes" id="UP000001194"/>
    </source>
</evidence>
<dbReference type="GO" id="GO:0035361">
    <property type="term" value="C:Cul8-RING ubiquitin ligase complex"/>
    <property type="evidence" value="ECO:0007669"/>
    <property type="project" value="TreeGrafter"/>
</dbReference>
<dbReference type="Gene3D" id="3.40.50.10190">
    <property type="entry name" value="BRCT domain"/>
    <property type="match status" value="1"/>
</dbReference>
<organism evidence="4">
    <name type="scientific">Laccaria bicolor (strain S238N-H82 / ATCC MYA-4686)</name>
    <name type="common">Bicoloured deceiver</name>
    <name type="synonym">Laccaria laccata var. bicolor</name>
    <dbReference type="NCBI Taxonomy" id="486041"/>
    <lineage>
        <taxon>Eukaryota</taxon>
        <taxon>Fungi</taxon>
        <taxon>Dikarya</taxon>
        <taxon>Basidiomycota</taxon>
        <taxon>Agaricomycotina</taxon>
        <taxon>Agaricomycetes</taxon>
        <taxon>Agaricomycetidae</taxon>
        <taxon>Agaricales</taxon>
        <taxon>Agaricineae</taxon>
        <taxon>Hydnangiaceae</taxon>
        <taxon>Laccaria</taxon>
    </lineage>
</organism>
<dbReference type="PANTHER" id="PTHR47667:SF1">
    <property type="entry name" value="REGULATOR OF TY1 TRANSPOSITION PROTEIN 107"/>
    <property type="match status" value="1"/>
</dbReference>
<dbReference type="OrthoDB" id="342264at2759"/>
<proteinExistence type="predicted"/>
<feature type="region of interest" description="Disordered" evidence="1">
    <location>
        <begin position="324"/>
        <end position="375"/>
    </location>
</feature>
<dbReference type="PANTHER" id="PTHR47667">
    <property type="entry name" value="REGULATOR OF TY1 TRANSPOSITION PROTEIN 107"/>
    <property type="match status" value="1"/>
</dbReference>